<keyword evidence="1" id="KW-0472">Membrane</keyword>
<keyword evidence="1" id="KW-0812">Transmembrane</keyword>
<protein>
    <submittedName>
        <fullName evidence="2">Uncharacterized protein</fullName>
    </submittedName>
</protein>
<gene>
    <name evidence="2" type="ORF">PPYR1160_LOCUS11854</name>
</gene>
<name>A0A7R9UEI3_9STRA</name>
<evidence type="ECO:0000256" key="1">
    <source>
        <dbReference type="SAM" id="Phobius"/>
    </source>
</evidence>
<accession>A0A7R9UEI3</accession>
<sequence>MRSRIVLRALLGPRKPLLRTFMEVPDRPHRWTVAGAAAEAQAKALREKPAQSDKEKSSGWHWGWKAFFAGVGGIGVPYFYLYMMGYEPRLRRALERMGLGFHVDWLRRWFPRRFDDENVVEEMARRLDAAVQKQPVDVVFLVRDGSERRVANAPPDISEAALMSQQNLSPEDVLDVVYLDSKLSDEAERISKALEALQRSVEDARPLRSRAVAGRTFREPETRPEDAHHFYDHPQFAEQRKYCSIGGNMIPFHNAPSLWLPPVGLPGLQEMRQQRKADLRYPSGDRAVEMARQIRAMISKAEAELRYGTDRDIDTVQEELQLLRSELWVLKKQNWSNLRAWLQ</sequence>
<reference evidence="2" key="1">
    <citation type="submission" date="2021-01" db="EMBL/GenBank/DDBJ databases">
        <authorList>
            <person name="Corre E."/>
            <person name="Pelletier E."/>
            <person name="Niang G."/>
            <person name="Scheremetjew M."/>
            <person name="Finn R."/>
            <person name="Kale V."/>
            <person name="Holt S."/>
            <person name="Cochrane G."/>
            <person name="Meng A."/>
            <person name="Brown T."/>
            <person name="Cohen L."/>
        </authorList>
    </citation>
    <scope>NUCLEOTIDE SEQUENCE</scope>
    <source>
        <strain evidence="2">CCMP2078</strain>
    </source>
</reference>
<dbReference type="AlphaFoldDB" id="A0A7R9UEI3"/>
<proteinExistence type="predicted"/>
<feature type="transmembrane region" description="Helical" evidence="1">
    <location>
        <begin position="62"/>
        <end position="82"/>
    </location>
</feature>
<evidence type="ECO:0000313" key="2">
    <source>
        <dbReference type="EMBL" id="CAD8262352.1"/>
    </source>
</evidence>
<dbReference type="EMBL" id="HBEA01015545">
    <property type="protein sequence ID" value="CAD8262352.1"/>
    <property type="molecule type" value="Transcribed_RNA"/>
</dbReference>
<organism evidence="2">
    <name type="scientific">Pinguiococcus pyrenoidosus</name>
    <dbReference type="NCBI Taxonomy" id="172671"/>
    <lineage>
        <taxon>Eukaryota</taxon>
        <taxon>Sar</taxon>
        <taxon>Stramenopiles</taxon>
        <taxon>Ochrophyta</taxon>
        <taxon>Pinguiophyceae</taxon>
        <taxon>Pinguiochrysidales</taxon>
        <taxon>Pinguiochrysidaceae</taxon>
        <taxon>Pinguiococcus</taxon>
    </lineage>
</organism>
<keyword evidence="1" id="KW-1133">Transmembrane helix</keyword>